<comment type="similarity">
    <text evidence="2">Belongs to the Orn/Lys/Arg decarboxylase class-II family.</text>
</comment>
<dbReference type="PANTHER" id="PTHR11482:SF6">
    <property type="entry name" value="ORNITHINE DECARBOXYLASE 1-RELATED"/>
    <property type="match status" value="1"/>
</dbReference>
<dbReference type="InterPro" id="IPR022653">
    <property type="entry name" value="De-COase2_pyr-phos_BS"/>
</dbReference>
<evidence type="ECO:0000256" key="7">
    <source>
        <dbReference type="ARBA" id="ARBA00049127"/>
    </source>
</evidence>
<evidence type="ECO:0000259" key="9">
    <source>
        <dbReference type="Pfam" id="PF02784"/>
    </source>
</evidence>
<dbReference type="CDD" id="cd00622">
    <property type="entry name" value="PLPDE_III_ODC"/>
    <property type="match status" value="1"/>
</dbReference>
<evidence type="ECO:0000256" key="3">
    <source>
        <dbReference type="ARBA" id="ARBA00022898"/>
    </source>
</evidence>
<dbReference type="AlphaFoldDB" id="A0A1K2H566"/>
<dbReference type="Pfam" id="PF02784">
    <property type="entry name" value="Orn_Arg_deC_N"/>
    <property type="match status" value="1"/>
</dbReference>
<organism evidence="10 11">
    <name type="scientific">Chitinimonas taiwanensis DSM 18899</name>
    <dbReference type="NCBI Taxonomy" id="1121279"/>
    <lineage>
        <taxon>Bacteria</taxon>
        <taxon>Pseudomonadati</taxon>
        <taxon>Pseudomonadota</taxon>
        <taxon>Betaproteobacteria</taxon>
        <taxon>Neisseriales</taxon>
        <taxon>Chitinibacteraceae</taxon>
        <taxon>Chitinimonas</taxon>
    </lineage>
</organism>
<sequence>MARVFDPDLEVVADFALVQAELARGRATPFLLMDSAVLREKLRRFRAALPRVQPHYAVKCNPDPGVLRVLYEAGAGFEIASPEELALCLALGVPAGELYYSNPVRAPAALAKAAQAGVQWYVVDSREELRKVLRIHPTASFYLRLHTSNAGSVSPLSEKFGLFDDQVASLLDEASRLGADLAGVTFHAGSQCLNPHNWLAGIAAARQVFAQMQARGLCPRLLNLGGGFPVQHRSPVPSIAAIGAQINAALADLPADIRVMAEPGRFLVSDAGWLVTQVIGRTEKRGQPWAYLDAGVFNGLLESITGIDYDMRSDRHGPLRDWVVAGPTCDSMDICTRQQPLPADLAEGDYLYVRNAGAYSTACSSRFNGFALPEVVLV</sequence>
<dbReference type="Gene3D" id="3.20.20.10">
    <property type="entry name" value="Alanine racemase"/>
    <property type="match status" value="1"/>
</dbReference>
<dbReference type="GO" id="GO:0033387">
    <property type="term" value="P:putrescine biosynthetic process from arginine, via ornithine"/>
    <property type="evidence" value="ECO:0007669"/>
    <property type="project" value="TreeGrafter"/>
</dbReference>
<dbReference type="EC" id="4.1.1.17" evidence="6"/>
<dbReference type="Proteomes" id="UP000186513">
    <property type="component" value="Unassembled WGS sequence"/>
</dbReference>
<dbReference type="InterPro" id="IPR022644">
    <property type="entry name" value="De-COase2_N"/>
</dbReference>
<dbReference type="SUPFAM" id="SSF51419">
    <property type="entry name" value="PLP-binding barrel"/>
    <property type="match status" value="1"/>
</dbReference>
<evidence type="ECO:0000256" key="2">
    <source>
        <dbReference type="ARBA" id="ARBA00008872"/>
    </source>
</evidence>
<proteinExistence type="inferred from homology"/>
<dbReference type="OrthoDB" id="9802241at2"/>
<protein>
    <recommendedName>
        <fullName evidence="6">ornithine decarboxylase</fullName>
        <ecNumber evidence="6">4.1.1.17</ecNumber>
    </recommendedName>
</protein>
<feature type="domain" description="Orn/DAP/Arg decarboxylase 2 N-terminal" evidence="9">
    <location>
        <begin position="38"/>
        <end position="269"/>
    </location>
</feature>
<dbReference type="PROSITE" id="PS00878">
    <property type="entry name" value="ODR_DC_2_1"/>
    <property type="match status" value="1"/>
</dbReference>
<evidence type="ECO:0000256" key="1">
    <source>
        <dbReference type="ARBA" id="ARBA00001933"/>
    </source>
</evidence>
<evidence type="ECO:0000313" key="11">
    <source>
        <dbReference type="Proteomes" id="UP000186513"/>
    </source>
</evidence>
<accession>A0A1K2H566</accession>
<evidence type="ECO:0000256" key="5">
    <source>
        <dbReference type="ARBA" id="ARBA00034115"/>
    </source>
</evidence>
<dbReference type="STRING" id="1121279.SAMN02745887_00364"/>
<dbReference type="PANTHER" id="PTHR11482">
    <property type="entry name" value="ARGININE/DIAMINOPIMELATE/ORNITHINE DECARBOXYLASE"/>
    <property type="match status" value="1"/>
</dbReference>
<dbReference type="SUPFAM" id="SSF50621">
    <property type="entry name" value="Alanine racemase C-terminal domain-like"/>
    <property type="match status" value="1"/>
</dbReference>
<evidence type="ECO:0000313" key="10">
    <source>
        <dbReference type="EMBL" id="SFZ70969.1"/>
    </source>
</evidence>
<evidence type="ECO:0000256" key="8">
    <source>
        <dbReference type="PIRSR" id="PIRSR600183-50"/>
    </source>
</evidence>
<reference evidence="10 11" key="1">
    <citation type="submission" date="2016-11" db="EMBL/GenBank/DDBJ databases">
        <authorList>
            <person name="Jaros S."/>
            <person name="Januszkiewicz K."/>
            <person name="Wedrychowicz H."/>
        </authorList>
    </citation>
    <scope>NUCLEOTIDE SEQUENCE [LARGE SCALE GENOMIC DNA]</scope>
    <source>
        <strain evidence="10 11">DSM 18899</strain>
    </source>
</reference>
<dbReference type="PRINTS" id="PR01182">
    <property type="entry name" value="ORNDCRBXLASE"/>
</dbReference>
<dbReference type="InterPro" id="IPR029066">
    <property type="entry name" value="PLP-binding_barrel"/>
</dbReference>
<keyword evidence="4" id="KW-0456">Lyase</keyword>
<comment type="pathway">
    <text evidence="5">Amine and polyamine biosynthesis; putrescine biosynthesis via L-ornithine pathway; putrescine from L-ornithine: step 1/1.</text>
</comment>
<keyword evidence="11" id="KW-1185">Reference proteome</keyword>
<dbReference type="GO" id="GO:0005737">
    <property type="term" value="C:cytoplasm"/>
    <property type="evidence" value="ECO:0007669"/>
    <property type="project" value="TreeGrafter"/>
</dbReference>
<dbReference type="RefSeq" id="WP_072426891.1">
    <property type="nucleotide sequence ID" value="NZ_FPKR01000001.1"/>
</dbReference>
<evidence type="ECO:0000256" key="6">
    <source>
        <dbReference type="ARBA" id="ARBA00034138"/>
    </source>
</evidence>
<keyword evidence="3 8" id="KW-0663">Pyridoxal phosphate</keyword>
<evidence type="ECO:0000256" key="4">
    <source>
        <dbReference type="ARBA" id="ARBA00023239"/>
    </source>
</evidence>
<dbReference type="EMBL" id="FPKR01000001">
    <property type="protein sequence ID" value="SFZ70969.1"/>
    <property type="molecule type" value="Genomic_DNA"/>
</dbReference>
<dbReference type="GO" id="GO:0004586">
    <property type="term" value="F:ornithine decarboxylase activity"/>
    <property type="evidence" value="ECO:0007669"/>
    <property type="project" value="UniProtKB-EC"/>
</dbReference>
<dbReference type="InterPro" id="IPR009006">
    <property type="entry name" value="Ala_racemase/Decarboxylase_C"/>
</dbReference>
<gene>
    <name evidence="10" type="ORF">SAMN02745887_00364</name>
</gene>
<comment type="catalytic activity">
    <reaction evidence="7">
        <text>L-ornithine + H(+) = putrescine + CO2</text>
        <dbReference type="Rhea" id="RHEA:22964"/>
        <dbReference type="ChEBI" id="CHEBI:15378"/>
        <dbReference type="ChEBI" id="CHEBI:16526"/>
        <dbReference type="ChEBI" id="CHEBI:46911"/>
        <dbReference type="ChEBI" id="CHEBI:326268"/>
        <dbReference type="EC" id="4.1.1.17"/>
    </reaction>
</comment>
<feature type="active site" description="Proton donor" evidence="8">
    <location>
        <position position="329"/>
    </location>
</feature>
<dbReference type="InterPro" id="IPR002433">
    <property type="entry name" value="Orn_de-COase"/>
</dbReference>
<dbReference type="InterPro" id="IPR000183">
    <property type="entry name" value="Orn/DAP/Arg_de-COase"/>
</dbReference>
<feature type="modified residue" description="N6-(pyridoxal phosphate)lysine" evidence="8">
    <location>
        <position position="59"/>
    </location>
</feature>
<dbReference type="PRINTS" id="PR01179">
    <property type="entry name" value="ODADCRBXLASE"/>
</dbReference>
<name>A0A1K2H566_9NEIS</name>
<comment type="cofactor">
    <cofactor evidence="1 8">
        <name>pyridoxal 5'-phosphate</name>
        <dbReference type="ChEBI" id="CHEBI:597326"/>
    </cofactor>
</comment>
<dbReference type="FunFam" id="3.20.20.10:FF:000008">
    <property type="entry name" value="Ornithine decarboxylase"/>
    <property type="match status" value="1"/>
</dbReference>
<dbReference type="Gene3D" id="2.40.37.10">
    <property type="entry name" value="Lyase, Ornithine Decarboxylase, Chain A, domain 1"/>
    <property type="match status" value="1"/>
</dbReference>